<comment type="caution">
    <text evidence="3">The sequence shown here is derived from an EMBL/GenBank/DDBJ whole genome shotgun (WGS) entry which is preliminary data.</text>
</comment>
<dbReference type="RefSeq" id="WP_183414109.1">
    <property type="nucleotide sequence ID" value="NZ_JACHYB010000002.1"/>
</dbReference>
<protein>
    <submittedName>
        <fullName evidence="3">Uncharacterized protein</fullName>
    </submittedName>
</protein>
<evidence type="ECO:0000313" key="3">
    <source>
        <dbReference type="EMBL" id="MBB3188355.1"/>
    </source>
</evidence>
<name>A0A7W5DTA3_9PORP</name>
<feature type="chain" id="PRO_5031452579" evidence="2">
    <location>
        <begin position="27"/>
        <end position="53"/>
    </location>
</feature>
<keyword evidence="4" id="KW-1185">Reference proteome</keyword>
<evidence type="ECO:0000256" key="1">
    <source>
        <dbReference type="SAM" id="MobiDB-lite"/>
    </source>
</evidence>
<feature type="region of interest" description="Disordered" evidence="1">
    <location>
        <begin position="32"/>
        <end position="53"/>
    </location>
</feature>
<feature type="compositionally biased region" description="Pro residues" evidence="1">
    <location>
        <begin position="32"/>
        <end position="47"/>
    </location>
</feature>
<evidence type="ECO:0000256" key="2">
    <source>
        <dbReference type="SAM" id="SignalP"/>
    </source>
</evidence>
<feature type="signal peptide" evidence="2">
    <location>
        <begin position="1"/>
        <end position="26"/>
    </location>
</feature>
<dbReference type="AlphaFoldDB" id="A0A7W5DTA3"/>
<keyword evidence="2" id="KW-0732">Signal</keyword>
<dbReference type="Proteomes" id="UP000544222">
    <property type="component" value="Unassembled WGS sequence"/>
</dbReference>
<accession>A0A7W5DTA3</accession>
<dbReference type="EMBL" id="JACHYB010000002">
    <property type="protein sequence ID" value="MBB3188355.1"/>
    <property type="molecule type" value="Genomic_DNA"/>
</dbReference>
<gene>
    <name evidence="3" type="ORF">FHX64_002553</name>
</gene>
<evidence type="ECO:0000313" key="4">
    <source>
        <dbReference type="Proteomes" id="UP000544222"/>
    </source>
</evidence>
<organism evidence="3 4">
    <name type="scientific">Microbacter margulisiae</name>
    <dbReference type="NCBI Taxonomy" id="1350067"/>
    <lineage>
        <taxon>Bacteria</taxon>
        <taxon>Pseudomonadati</taxon>
        <taxon>Bacteroidota</taxon>
        <taxon>Bacteroidia</taxon>
        <taxon>Bacteroidales</taxon>
        <taxon>Porphyromonadaceae</taxon>
        <taxon>Microbacter</taxon>
    </lineage>
</organism>
<reference evidence="3 4" key="1">
    <citation type="submission" date="2020-08" db="EMBL/GenBank/DDBJ databases">
        <title>Genomic Encyclopedia of Type Strains, Phase IV (KMG-IV): sequencing the most valuable type-strain genomes for metagenomic binning, comparative biology and taxonomic classification.</title>
        <authorList>
            <person name="Goeker M."/>
        </authorList>
    </citation>
    <scope>NUCLEOTIDE SEQUENCE [LARGE SCALE GENOMIC DNA]</scope>
    <source>
        <strain evidence="3 4">DSM 27471</strain>
    </source>
</reference>
<proteinExistence type="predicted"/>
<sequence length="53" mass="5728">MKTNRSFWKKGVMVVALLLYCGVLFADDPPQPPVVNPNPVSQTPPPITIGHVG</sequence>